<dbReference type="UniPathway" id="UPA00665"/>
<evidence type="ECO:0000256" key="6">
    <source>
        <dbReference type="ARBA" id="ARBA00022801"/>
    </source>
</evidence>
<comment type="similarity">
    <text evidence="1 9 11">Belongs to the peptidase A8 family.</text>
</comment>
<dbReference type="EMBL" id="CP012664">
    <property type="protein sequence ID" value="AMY72250.1"/>
    <property type="molecule type" value="Genomic_DNA"/>
</dbReference>
<dbReference type="PATRIC" id="fig|1335048.3.peg.5216"/>
<dbReference type="GO" id="GO:0006508">
    <property type="term" value="P:proteolysis"/>
    <property type="evidence" value="ECO:0007669"/>
    <property type="project" value="UniProtKB-KW"/>
</dbReference>
<dbReference type="InterPro" id="IPR001872">
    <property type="entry name" value="Peptidase_A8"/>
</dbReference>
<name>A0A159ZBF1_9RHOB</name>
<keyword evidence="12" id="KW-0449">Lipoprotein</keyword>
<dbReference type="EC" id="3.4.23.36" evidence="9"/>
<comment type="catalytic activity">
    <reaction evidence="9 10">
        <text>Release of signal peptides from bacterial membrane prolipoproteins. Hydrolyzes -Xaa-Yaa-Zaa-|-(S,diacylglyceryl)Cys-, in which Xaa is hydrophobic (preferably Leu), and Yaa (Ala or Ser) and Zaa (Gly or Ala) have small, neutral side chains.</text>
        <dbReference type="EC" id="3.4.23.36"/>
    </reaction>
</comment>
<evidence type="ECO:0000256" key="11">
    <source>
        <dbReference type="RuleBase" id="RU004181"/>
    </source>
</evidence>
<dbReference type="Proteomes" id="UP000076128">
    <property type="component" value="Plasmid pcai42C"/>
</dbReference>
<organism evidence="12 13">
    <name type="scientific">Frigidibacter mobilis</name>
    <dbReference type="NCBI Taxonomy" id="1335048"/>
    <lineage>
        <taxon>Bacteria</taxon>
        <taxon>Pseudomonadati</taxon>
        <taxon>Pseudomonadota</taxon>
        <taxon>Alphaproteobacteria</taxon>
        <taxon>Rhodobacterales</taxon>
        <taxon>Paracoccaceae</taxon>
        <taxon>Frigidibacter</taxon>
    </lineage>
</organism>
<comment type="function">
    <text evidence="9 10">This protein specifically catalyzes the removal of signal peptides from prolipoproteins.</text>
</comment>
<dbReference type="PRINTS" id="PR00781">
    <property type="entry name" value="LIPOSIGPTASE"/>
</dbReference>
<reference evidence="12 13" key="1">
    <citation type="submission" date="2015-09" db="EMBL/GenBank/DDBJ databases">
        <title>Complete genome sequence of Defluviimonas alba cai42t isolated from an oilfield in Xinjiang.</title>
        <authorList>
            <person name="Geng S."/>
            <person name="Pan X."/>
            <person name="Wu X."/>
        </authorList>
    </citation>
    <scope>NUCLEOTIDE SEQUENCE [LARGE SCALE GENOMIC DNA]</scope>
    <source>
        <strain evidence="13">cai42</strain>
        <plasmid evidence="13">cai42_Plasmidc</plasmid>
    </source>
</reference>
<evidence type="ECO:0000313" key="12">
    <source>
        <dbReference type="EMBL" id="AMY72250.1"/>
    </source>
</evidence>
<keyword evidence="2 9" id="KW-1003">Cell membrane</keyword>
<proteinExistence type="inferred from homology"/>
<dbReference type="PANTHER" id="PTHR33695:SF1">
    <property type="entry name" value="LIPOPROTEIN SIGNAL PEPTIDASE"/>
    <property type="match status" value="1"/>
</dbReference>
<keyword evidence="13" id="KW-1185">Reference proteome</keyword>
<dbReference type="NCBIfam" id="TIGR00077">
    <property type="entry name" value="lspA"/>
    <property type="match status" value="1"/>
</dbReference>
<dbReference type="HAMAP" id="MF_00161">
    <property type="entry name" value="LspA"/>
    <property type="match status" value="1"/>
</dbReference>
<keyword evidence="3 9" id="KW-0645">Protease</keyword>
<accession>A0A159ZBF1</accession>
<gene>
    <name evidence="9" type="primary">lspA</name>
    <name evidence="12" type="ORF">AKL17_3p0094</name>
</gene>
<dbReference type="Pfam" id="PF01252">
    <property type="entry name" value="Peptidase_A8"/>
    <property type="match status" value="1"/>
</dbReference>
<evidence type="ECO:0000256" key="8">
    <source>
        <dbReference type="ARBA" id="ARBA00023136"/>
    </source>
</evidence>
<comment type="subcellular location">
    <subcellularLocation>
        <location evidence="9">Cell membrane</location>
        <topology evidence="9">Multi-pass membrane protein</topology>
    </subcellularLocation>
</comment>
<keyword evidence="5 9" id="KW-0064">Aspartyl protease</keyword>
<feature type="transmembrane region" description="Helical" evidence="9">
    <location>
        <begin position="64"/>
        <end position="82"/>
    </location>
</feature>
<evidence type="ECO:0000313" key="13">
    <source>
        <dbReference type="Proteomes" id="UP000076128"/>
    </source>
</evidence>
<dbReference type="RefSeq" id="WP_066819244.1">
    <property type="nucleotide sequence ID" value="NZ_CP012664.1"/>
</dbReference>
<dbReference type="GO" id="GO:0005886">
    <property type="term" value="C:plasma membrane"/>
    <property type="evidence" value="ECO:0007669"/>
    <property type="project" value="UniProtKB-SubCell"/>
</dbReference>
<evidence type="ECO:0000256" key="7">
    <source>
        <dbReference type="ARBA" id="ARBA00022989"/>
    </source>
</evidence>
<geneLocation type="plasmid" evidence="13">
    <name>cai42_Plasmidc</name>
</geneLocation>
<dbReference type="KEGG" id="daa:AKL17_3p0094"/>
<keyword evidence="12" id="KW-0614">Plasmid</keyword>
<feature type="active site" evidence="9">
    <location>
        <position position="133"/>
    </location>
</feature>
<dbReference type="AlphaFoldDB" id="A0A159ZBF1"/>
<evidence type="ECO:0000256" key="2">
    <source>
        <dbReference type="ARBA" id="ARBA00022475"/>
    </source>
</evidence>
<evidence type="ECO:0000256" key="4">
    <source>
        <dbReference type="ARBA" id="ARBA00022692"/>
    </source>
</evidence>
<evidence type="ECO:0000256" key="1">
    <source>
        <dbReference type="ARBA" id="ARBA00006139"/>
    </source>
</evidence>
<protein>
    <recommendedName>
        <fullName evidence="9">Lipoprotein signal peptidase</fullName>
        <ecNumber evidence="9">3.4.23.36</ecNumber>
    </recommendedName>
    <alternativeName>
        <fullName evidence="9">Prolipoprotein signal peptidase</fullName>
    </alternativeName>
    <alternativeName>
        <fullName evidence="9">Signal peptidase II</fullName>
        <shortName evidence="9">SPase II</shortName>
    </alternativeName>
</protein>
<keyword evidence="4 9" id="KW-0812">Transmembrane</keyword>
<comment type="caution">
    <text evidence="9">Lacks conserved residue(s) required for the propagation of feature annotation.</text>
</comment>
<dbReference type="PANTHER" id="PTHR33695">
    <property type="entry name" value="LIPOPROTEIN SIGNAL PEPTIDASE"/>
    <property type="match status" value="1"/>
</dbReference>
<keyword evidence="6 9" id="KW-0378">Hydrolase</keyword>
<evidence type="ECO:0000256" key="10">
    <source>
        <dbReference type="RuleBase" id="RU000594"/>
    </source>
</evidence>
<evidence type="ECO:0000256" key="3">
    <source>
        <dbReference type="ARBA" id="ARBA00022670"/>
    </source>
</evidence>
<dbReference type="OrthoDB" id="9810259at2"/>
<sequence>MSARLTLVLIAATILADQLTKAAALVHLTVGEPVAIVPGVNLGLGFNEGSSFGMLSGVMAGRPLLMAALTGALTLIFAAMAFRTRAPLERAGFAFVTGGALGNIVDRLRQGAVTDFLDLYWRDWHWPTFNVADIAITVGAACIIAASVPACRRKETAHDQR</sequence>
<feature type="active site" evidence="9">
    <location>
        <position position="115"/>
    </location>
</feature>
<evidence type="ECO:0000256" key="5">
    <source>
        <dbReference type="ARBA" id="ARBA00022750"/>
    </source>
</evidence>
<dbReference type="PROSITE" id="PS00855">
    <property type="entry name" value="SPASE_II"/>
    <property type="match status" value="1"/>
</dbReference>
<keyword evidence="7 9" id="KW-1133">Transmembrane helix</keyword>
<comment type="pathway">
    <text evidence="9">Protein modification; lipoprotein biosynthesis (signal peptide cleavage).</text>
</comment>
<keyword evidence="8 9" id="KW-0472">Membrane</keyword>
<evidence type="ECO:0000256" key="9">
    <source>
        <dbReference type="HAMAP-Rule" id="MF_00161"/>
    </source>
</evidence>
<dbReference type="GO" id="GO:0004190">
    <property type="term" value="F:aspartic-type endopeptidase activity"/>
    <property type="evidence" value="ECO:0007669"/>
    <property type="project" value="UniProtKB-UniRule"/>
</dbReference>